<name>A0A3M7SYN9_BRAPC</name>
<gene>
    <name evidence="2" type="ORF">BpHYR1_044476</name>
</gene>
<dbReference type="PANTHER" id="PTHR12472:SF0">
    <property type="entry name" value="RAB3 GTPASE-ACTIVATING PROTEIN NON-CATALYTIC SUBUNIT"/>
    <property type="match status" value="1"/>
</dbReference>
<sequence length="442" mass="50907">MTCSLNTFGKITDLETIVEYLNQKESIEKDKISTKDLSDSESEAKNRTQESKKIFDSKLQENWFDKFHVNFSPCGNLVVLSSNKNIVICMGKWDMTDQVKFSISSKLNLYHLEDEIITSVLCLPVASQRISGEGILDWTCILVGFNNGNIRMYTEKNLDIKIISTDFYDSSFNKYYSLTNEFGRYNPIKDNDPVFKVLKKNKKDKTEKKLKKTITQELEDISMEKNRKMSVPRSKGILSSFVNKIDNVENVLDSKVYKDLKSDCICILEKMLKTYERKLGPEDKLTLENGTLLITQMFHNTKILKIKCKTYENPKYTGWISQPEEIDILYENNILVSIDGANLYHYLRAARKYAATMPGDYNDIMESISSMSLDYKKWKFDSQELLTDFVSAGLTSDNRFDQIFAASMIGGPNEIFESIPPLYNRYIACGNSPFVSIYYAFD</sequence>
<keyword evidence="3" id="KW-1185">Reference proteome</keyword>
<dbReference type="InterPro" id="IPR032839">
    <property type="entry name" value="RAB3GAP_N"/>
</dbReference>
<reference evidence="2 3" key="1">
    <citation type="journal article" date="2018" name="Sci. Rep.">
        <title>Genomic signatures of local adaptation to the degree of environmental predictability in rotifers.</title>
        <authorList>
            <person name="Franch-Gras L."/>
            <person name="Hahn C."/>
            <person name="Garcia-Roger E.M."/>
            <person name="Carmona M.J."/>
            <person name="Serra M."/>
            <person name="Gomez A."/>
        </authorList>
    </citation>
    <scope>NUCLEOTIDE SEQUENCE [LARGE SCALE GENOMIC DNA]</scope>
    <source>
        <strain evidence="2">HYR1</strain>
    </source>
</reference>
<evidence type="ECO:0000313" key="2">
    <source>
        <dbReference type="EMBL" id="RNA40953.1"/>
    </source>
</evidence>
<dbReference type="OrthoDB" id="10053876at2759"/>
<proteinExistence type="predicted"/>
<comment type="caution">
    <text evidence="2">The sequence shown here is derived from an EMBL/GenBank/DDBJ whole genome shotgun (WGS) entry which is preliminary data.</text>
</comment>
<organism evidence="2 3">
    <name type="scientific">Brachionus plicatilis</name>
    <name type="common">Marine rotifer</name>
    <name type="synonym">Brachionus muelleri</name>
    <dbReference type="NCBI Taxonomy" id="10195"/>
    <lineage>
        <taxon>Eukaryota</taxon>
        <taxon>Metazoa</taxon>
        <taxon>Spiralia</taxon>
        <taxon>Gnathifera</taxon>
        <taxon>Rotifera</taxon>
        <taxon>Eurotatoria</taxon>
        <taxon>Monogononta</taxon>
        <taxon>Pseudotrocha</taxon>
        <taxon>Ploima</taxon>
        <taxon>Brachionidae</taxon>
        <taxon>Brachionus</taxon>
    </lineage>
</organism>
<feature type="non-terminal residue" evidence="2">
    <location>
        <position position="442"/>
    </location>
</feature>
<dbReference type="PANTHER" id="PTHR12472">
    <property type="entry name" value="RAB3-GAP REGULATORY DOMAIN"/>
    <property type="match status" value="1"/>
</dbReference>
<dbReference type="InterPro" id="IPR026059">
    <property type="entry name" value="Rab3GAP2"/>
</dbReference>
<dbReference type="Proteomes" id="UP000276133">
    <property type="component" value="Unassembled WGS sequence"/>
</dbReference>
<dbReference type="Pfam" id="PF14655">
    <property type="entry name" value="RAB3GAP2_N"/>
    <property type="match status" value="2"/>
</dbReference>
<evidence type="ECO:0000313" key="3">
    <source>
        <dbReference type="Proteomes" id="UP000276133"/>
    </source>
</evidence>
<feature type="domain" description="Rab3-GAP regulatory subunit N-terminal" evidence="1">
    <location>
        <begin position="63"/>
        <end position="157"/>
    </location>
</feature>
<protein>
    <submittedName>
        <fullName evidence="2">Rab3 GTPase-activating non-catalytic subunit</fullName>
    </submittedName>
</protein>
<dbReference type="STRING" id="10195.A0A3M7SYN9"/>
<evidence type="ECO:0000259" key="1">
    <source>
        <dbReference type="Pfam" id="PF14655"/>
    </source>
</evidence>
<feature type="domain" description="Rab3-GAP regulatory subunit N-terminal" evidence="1">
    <location>
        <begin position="288"/>
        <end position="440"/>
    </location>
</feature>
<dbReference type="AlphaFoldDB" id="A0A3M7SYN9"/>
<accession>A0A3M7SYN9</accession>
<dbReference type="EMBL" id="REGN01000564">
    <property type="protein sequence ID" value="RNA40953.1"/>
    <property type="molecule type" value="Genomic_DNA"/>
</dbReference>